<dbReference type="AlphaFoldDB" id="A0A9J6C459"/>
<dbReference type="PROSITE" id="PS51910">
    <property type="entry name" value="GH18_2"/>
    <property type="match status" value="1"/>
</dbReference>
<dbReference type="SUPFAM" id="SSF57625">
    <property type="entry name" value="Invertebrate chitin-binding proteins"/>
    <property type="match status" value="2"/>
</dbReference>
<dbReference type="Gene3D" id="3.10.50.10">
    <property type="match status" value="1"/>
</dbReference>
<dbReference type="InterPro" id="IPR029070">
    <property type="entry name" value="Chitinase_insertion_sf"/>
</dbReference>
<evidence type="ECO:0008006" key="14">
    <source>
        <dbReference type="Google" id="ProtNLM"/>
    </source>
</evidence>
<keyword evidence="3 9" id="KW-0732">Signal</keyword>
<dbReference type="SUPFAM" id="SSF51445">
    <property type="entry name" value="(Trans)glycosidases"/>
    <property type="match status" value="1"/>
</dbReference>
<reference evidence="12" key="1">
    <citation type="submission" date="2021-03" db="EMBL/GenBank/DDBJ databases">
        <title>Chromosome level genome of the anhydrobiotic midge Polypedilum vanderplanki.</title>
        <authorList>
            <person name="Yoshida Y."/>
            <person name="Kikawada T."/>
            <person name="Gusev O."/>
        </authorList>
    </citation>
    <scope>NUCLEOTIDE SEQUENCE</scope>
    <source>
        <strain evidence="12">NIAS01</strain>
        <tissue evidence="12">Whole body or cell culture</tissue>
    </source>
</reference>
<evidence type="ECO:0000256" key="3">
    <source>
        <dbReference type="ARBA" id="ARBA00022729"/>
    </source>
</evidence>
<dbReference type="GO" id="GO:0004568">
    <property type="term" value="F:chitinase activity"/>
    <property type="evidence" value="ECO:0007669"/>
    <property type="project" value="UniProtKB-ARBA"/>
</dbReference>
<dbReference type="InterPro" id="IPR002557">
    <property type="entry name" value="Chitin-bd_dom"/>
</dbReference>
<evidence type="ECO:0000256" key="9">
    <source>
        <dbReference type="SAM" id="SignalP"/>
    </source>
</evidence>
<dbReference type="PROSITE" id="PS50940">
    <property type="entry name" value="CHIT_BIND_II"/>
    <property type="match status" value="2"/>
</dbReference>
<evidence type="ECO:0000259" key="11">
    <source>
        <dbReference type="PROSITE" id="PS51910"/>
    </source>
</evidence>
<keyword evidence="5" id="KW-1015">Disulfide bond</keyword>
<dbReference type="SMART" id="SM00636">
    <property type="entry name" value="Glyco_18"/>
    <property type="match status" value="1"/>
</dbReference>
<evidence type="ECO:0000256" key="4">
    <source>
        <dbReference type="ARBA" id="ARBA00022801"/>
    </source>
</evidence>
<dbReference type="GO" id="GO:0006032">
    <property type="term" value="P:chitin catabolic process"/>
    <property type="evidence" value="ECO:0007669"/>
    <property type="project" value="TreeGrafter"/>
</dbReference>
<dbReference type="EMBL" id="JADBJN010000002">
    <property type="protein sequence ID" value="KAG5676611.1"/>
    <property type="molecule type" value="Genomic_DNA"/>
</dbReference>
<evidence type="ECO:0000256" key="1">
    <source>
        <dbReference type="ARBA" id="ARBA00009121"/>
    </source>
</evidence>
<feature type="domain" description="GH18" evidence="11">
    <location>
        <begin position="19"/>
        <end position="356"/>
    </location>
</feature>
<accession>A0A9J6C459</accession>
<dbReference type="PANTHER" id="PTHR11177">
    <property type="entry name" value="CHITINASE"/>
    <property type="match status" value="1"/>
</dbReference>
<dbReference type="SUPFAM" id="SSF54556">
    <property type="entry name" value="Chitinase insertion domain"/>
    <property type="match status" value="1"/>
</dbReference>
<proteinExistence type="inferred from homology"/>
<dbReference type="Gene3D" id="2.170.140.10">
    <property type="entry name" value="Chitin binding domain"/>
    <property type="match status" value="2"/>
</dbReference>
<dbReference type="GO" id="GO:0008061">
    <property type="term" value="F:chitin binding"/>
    <property type="evidence" value="ECO:0007669"/>
    <property type="project" value="UniProtKB-KW"/>
</dbReference>
<feature type="domain" description="Chitin-binding type-2" evidence="10">
    <location>
        <begin position="387"/>
        <end position="442"/>
    </location>
</feature>
<evidence type="ECO:0000313" key="13">
    <source>
        <dbReference type="Proteomes" id="UP001107558"/>
    </source>
</evidence>
<protein>
    <recommendedName>
        <fullName evidence="14">Chitinase</fullName>
    </recommendedName>
</protein>
<keyword evidence="7 8" id="KW-0326">Glycosidase</keyword>
<evidence type="ECO:0000256" key="5">
    <source>
        <dbReference type="ARBA" id="ARBA00023157"/>
    </source>
</evidence>
<dbReference type="InterPro" id="IPR050314">
    <property type="entry name" value="Glycosyl_Hydrlase_18"/>
</dbReference>
<dbReference type="Pfam" id="PF00704">
    <property type="entry name" value="Glyco_hydro_18"/>
    <property type="match status" value="1"/>
</dbReference>
<comment type="caution">
    <text evidence="12">The sequence shown here is derived from an EMBL/GenBank/DDBJ whole genome shotgun (WGS) entry which is preliminary data.</text>
</comment>
<dbReference type="InterPro" id="IPR001223">
    <property type="entry name" value="Glyco_hydro18_cat"/>
</dbReference>
<evidence type="ECO:0000256" key="6">
    <source>
        <dbReference type="ARBA" id="ARBA00023180"/>
    </source>
</evidence>
<evidence type="ECO:0000256" key="2">
    <source>
        <dbReference type="ARBA" id="ARBA00022669"/>
    </source>
</evidence>
<comment type="similarity">
    <text evidence="1">Belongs to the glycosyl hydrolase 18 family. Chitinase class II subfamily.</text>
</comment>
<dbReference type="GO" id="GO:0005975">
    <property type="term" value="P:carbohydrate metabolic process"/>
    <property type="evidence" value="ECO:0007669"/>
    <property type="project" value="InterPro"/>
</dbReference>
<name>A0A9J6C459_POLVA</name>
<dbReference type="PROSITE" id="PS01095">
    <property type="entry name" value="GH18_1"/>
    <property type="match status" value="1"/>
</dbReference>
<dbReference type="InterPro" id="IPR017853">
    <property type="entry name" value="GH"/>
</dbReference>
<keyword evidence="13" id="KW-1185">Reference proteome</keyword>
<organism evidence="12 13">
    <name type="scientific">Polypedilum vanderplanki</name>
    <name type="common">Sleeping chironomid midge</name>
    <dbReference type="NCBI Taxonomy" id="319348"/>
    <lineage>
        <taxon>Eukaryota</taxon>
        <taxon>Metazoa</taxon>
        <taxon>Ecdysozoa</taxon>
        <taxon>Arthropoda</taxon>
        <taxon>Hexapoda</taxon>
        <taxon>Insecta</taxon>
        <taxon>Pterygota</taxon>
        <taxon>Neoptera</taxon>
        <taxon>Endopterygota</taxon>
        <taxon>Diptera</taxon>
        <taxon>Nematocera</taxon>
        <taxon>Chironomoidea</taxon>
        <taxon>Chironomidae</taxon>
        <taxon>Chironominae</taxon>
        <taxon>Polypedilum</taxon>
        <taxon>Polypedilum</taxon>
    </lineage>
</organism>
<keyword evidence="2" id="KW-0147">Chitin-binding</keyword>
<feature type="signal peptide" evidence="9">
    <location>
        <begin position="1"/>
        <end position="18"/>
    </location>
</feature>
<evidence type="ECO:0000313" key="12">
    <source>
        <dbReference type="EMBL" id="KAG5676611.1"/>
    </source>
</evidence>
<keyword evidence="4 8" id="KW-0378">Hydrolase</keyword>
<dbReference type="SMART" id="SM00494">
    <property type="entry name" value="ChtBD2"/>
    <property type="match status" value="2"/>
</dbReference>
<dbReference type="Gene3D" id="3.20.20.80">
    <property type="entry name" value="Glycosidases"/>
    <property type="match status" value="1"/>
</dbReference>
<keyword evidence="6" id="KW-0325">Glycoprotein</keyword>
<feature type="domain" description="Chitin-binding type-2" evidence="10">
    <location>
        <begin position="491"/>
        <end position="547"/>
    </location>
</feature>
<dbReference type="FunFam" id="3.10.50.10:FF:000003">
    <property type="entry name" value="Class V chitinase CHIT5b"/>
    <property type="match status" value="1"/>
</dbReference>
<dbReference type="GO" id="GO:0005576">
    <property type="term" value="C:extracellular region"/>
    <property type="evidence" value="ECO:0007669"/>
    <property type="project" value="InterPro"/>
</dbReference>
<dbReference type="InterPro" id="IPR001579">
    <property type="entry name" value="Glyco_hydro_18_chit_AS"/>
</dbReference>
<dbReference type="Proteomes" id="UP001107558">
    <property type="component" value="Chromosome 2"/>
</dbReference>
<dbReference type="InterPro" id="IPR036508">
    <property type="entry name" value="Chitin-bd_dom_sf"/>
</dbReference>
<dbReference type="PANTHER" id="PTHR11177:SF360">
    <property type="entry name" value="CHITINASE 4-RELATED"/>
    <property type="match status" value="1"/>
</dbReference>
<gene>
    <name evidence="12" type="ORF">PVAND_006432</name>
</gene>
<evidence type="ECO:0000256" key="7">
    <source>
        <dbReference type="ARBA" id="ARBA00023295"/>
    </source>
</evidence>
<dbReference type="OrthoDB" id="73875at2759"/>
<sequence length="547" mass="57747">MKYLAIAIIYAFVSITMAQKRVVCYFPSWTSINPNPSICTHLIYSFLNIGADGSIVPFDASGFSLTAFTGLRSQNSALKVILGIGGATASNFGPVAANNALINIFANNVAQIINTYGFDGVDIDWEYPSVNENFIGLLTAVRNALPNGKILSIAVAPDSTRASASYNAQSVSAIVDFINLMTYDFHGGWETQTYSQAPLYGGTLDTSPYWKSLNVDACVGYWISQGVPKDKLVVGVPLYGRSYTLVNSNNNGVAAPATGQAGNPSTPVYNQICSNIKNNGWKSGYYNPQAISYAYSGNQWVSYDDLVSLTTKISYIKSNNLGGIMFWSMDQDDYLGNCGNGKYPMISTAYNLLIQNSVIAPNVTVVTTTTTTTLPPTTQAATPPSGSFSCPLSSGIFTNPSSCTSYISCANGVAFIQECPKGLNFNGLTRVCDYPSNAPCSNIPPIIQVTTTKPIVNTNAPTLAPTTTTTTKPIIVTNPATVAPTSAPSSSNPCANKLGIIANPADCNTFYNCGPGGAGTLMNCGPGLGFNAAIQACDYKSNIPGCI</sequence>
<evidence type="ECO:0000259" key="10">
    <source>
        <dbReference type="PROSITE" id="PS50940"/>
    </source>
</evidence>
<feature type="chain" id="PRO_5039905145" description="Chitinase" evidence="9">
    <location>
        <begin position="19"/>
        <end position="547"/>
    </location>
</feature>
<evidence type="ECO:0000256" key="8">
    <source>
        <dbReference type="RuleBase" id="RU000489"/>
    </source>
</evidence>
<dbReference type="Pfam" id="PF01607">
    <property type="entry name" value="CBM_14"/>
    <property type="match status" value="2"/>
</dbReference>
<dbReference type="InterPro" id="IPR011583">
    <property type="entry name" value="Chitinase_II/V-like_cat"/>
</dbReference>